<proteinExistence type="predicted"/>
<accession>A0A8J2HRS0</accession>
<dbReference type="EMBL" id="CAJNRD030001124">
    <property type="protein sequence ID" value="CAG5106114.1"/>
    <property type="molecule type" value="Genomic_DNA"/>
</dbReference>
<reference evidence="1" key="1">
    <citation type="submission" date="2021-04" db="EMBL/GenBank/DDBJ databases">
        <authorList>
            <person name="Chebbi M.A.C M."/>
        </authorList>
    </citation>
    <scope>NUCLEOTIDE SEQUENCE</scope>
</reference>
<evidence type="ECO:0000313" key="2">
    <source>
        <dbReference type="Proteomes" id="UP000786811"/>
    </source>
</evidence>
<gene>
    <name evidence="1" type="ORF">HICCMSTLAB_LOCUS12104</name>
</gene>
<organism evidence="1 2">
    <name type="scientific">Cotesia congregata</name>
    <name type="common">Parasitoid wasp</name>
    <name type="synonym">Apanteles congregatus</name>
    <dbReference type="NCBI Taxonomy" id="51543"/>
    <lineage>
        <taxon>Eukaryota</taxon>
        <taxon>Metazoa</taxon>
        <taxon>Ecdysozoa</taxon>
        <taxon>Arthropoda</taxon>
        <taxon>Hexapoda</taxon>
        <taxon>Insecta</taxon>
        <taxon>Pterygota</taxon>
        <taxon>Neoptera</taxon>
        <taxon>Endopterygota</taxon>
        <taxon>Hymenoptera</taxon>
        <taxon>Apocrita</taxon>
        <taxon>Ichneumonoidea</taxon>
        <taxon>Braconidae</taxon>
        <taxon>Microgastrinae</taxon>
        <taxon>Cotesia</taxon>
    </lineage>
</organism>
<comment type="caution">
    <text evidence="1">The sequence shown here is derived from an EMBL/GenBank/DDBJ whole genome shotgun (WGS) entry which is preliminary data.</text>
</comment>
<protein>
    <submittedName>
        <fullName evidence="1">Uncharacterized protein</fullName>
    </submittedName>
</protein>
<dbReference type="AlphaFoldDB" id="A0A8J2HRS0"/>
<keyword evidence="2" id="KW-1185">Reference proteome</keyword>
<name>A0A8J2HRS0_COTCN</name>
<dbReference type="OrthoDB" id="10340124at2759"/>
<dbReference type="Proteomes" id="UP000786811">
    <property type="component" value="Unassembled WGS sequence"/>
</dbReference>
<sequence length="213" mass="24060">MNELMLSGVNPDAGTREILEDSPMWYVGETDNYLDVINKIEFVDSVTFHSPTHLSNNFCENFMETQSSELKNLALVDNILLDTSGLEVKVLGYLGGSIDEFFVLDNRIDDQYTRVDGFRDNFGPFELELIDNASENVENTYLMIEMPGDSCNLDHRKVEYKVIDNFEEFYSLLDCNKDCSDKEALMGPFKTGKLIVLSASLQSFERAAASPEA</sequence>
<evidence type="ECO:0000313" key="1">
    <source>
        <dbReference type="EMBL" id="CAG5106114.1"/>
    </source>
</evidence>